<gene>
    <name evidence="8" type="ordered locus">Aboo_1434</name>
</gene>
<dbReference type="GO" id="GO:0008483">
    <property type="term" value="F:transaminase activity"/>
    <property type="evidence" value="ECO:0007669"/>
    <property type="project" value="UniProtKB-KW"/>
</dbReference>
<evidence type="ECO:0000256" key="3">
    <source>
        <dbReference type="ARBA" id="ARBA00011738"/>
    </source>
</evidence>
<dbReference type="KEGG" id="abi:Aboo_1434"/>
<dbReference type="PANTHER" id="PTHR42790:SF19">
    <property type="entry name" value="KYNURENINE_ALPHA-AMINOADIPATE AMINOTRANSFERASE, MITOCHONDRIAL"/>
    <property type="match status" value="1"/>
</dbReference>
<dbReference type="GO" id="GO:0030170">
    <property type="term" value="F:pyridoxal phosphate binding"/>
    <property type="evidence" value="ECO:0007669"/>
    <property type="project" value="InterPro"/>
</dbReference>
<dbReference type="InterPro" id="IPR015421">
    <property type="entry name" value="PyrdxlP-dep_Trfase_major"/>
</dbReference>
<feature type="domain" description="Aminotransferase class I/classII large" evidence="7">
    <location>
        <begin position="53"/>
        <end position="392"/>
    </location>
</feature>
<comment type="similarity">
    <text evidence="2">Belongs to the class-I pyridoxal-phosphate-dependent aminotransferase family.</text>
</comment>
<dbReference type="GeneID" id="8828399"/>
<dbReference type="RefSeq" id="WP_008084044.1">
    <property type="nucleotide sequence ID" value="NC_013926.1"/>
</dbReference>
<keyword evidence="5" id="KW-0808">Transferase</keyword>
<evidence type="ECO:0000313" key="9">
    <source>
        <dbReference type="Proteomes" id="UP000001400"/>
    </source>
</evidence>
<dbReference type="STRING" id="439481.Aboo_1434"/>
<dbReference type="FunFam" id="3.40.640.10:FF:000053">
    <property type="entry name" value="Aminotransferase, class I"/>
    <property type="match status" value="1"/>
</dbReference>
<comment type="cofactor">
    <cofactor evidence="1">
        <name>pyridoxal 5'-phosphate</name>
        <dbReference type="ChEBI" id="CHEBI:597326"/>
    </cofactor>
</comment>
<keyword evidence="4" id="KW-0032">Aminotransferase</keyword>
<dbReference type="Gene3D" id="3.40.640.10">
    <property type="entry name" value="Type I PLP-dependent aspartate aminotransferase-like (Major domain)"/>
    <property type="match status" value="1"/>
</dbReference>
<dbReference type="InterPro" id="IPR050859">
    <property type="entry name" value="Class-I_PLP-dep_aminotransf"/>
</dbReference>
<dbReference type="EMBL" id="CP001941">
    <property type="protein sequence ID" value="ADD09241.1"/>
    <property type="molecule type" value="Genomic_DNA"/>
</dbReference>
<accession>B5ICZ6</accession>
<dbReference type="Gene3D" id="3.90.1150.10">
    <property type="entry name" value="Aspartate Aminotransferase, domain 1"/>
    <property type="match status" value="1"/>
</dbReference>
<organism evidence="8 9">
    <name type="scientific">Aciduliprofundum boonei (strain DSM 19572 / T469)</name>
    <dbReference type="NCBI Taxonomy" id="439481"/>
    <lineage>
        <taxon>Archaea</taxon>
        <taxon>Methanobacteriati</taxon>
        <taxon>Thermoplasmatota</taxon>
        <taxon>DHVE2 group</taxon>
        <taxon>Candidatus Aciduliprofundum</taxon>
    </lineage>
</organism>
<evidence type="ECO:0000256" key="4">
    <source>
        <dbReference type="ARBA" id="ARBA00022576"/>
    </source>
</evidence>
<dbReference type="eggNOG" id="arCOG00492">
    <property type="taxonomic scope" value="Archaea"/>
</dbReference>
<dbReference type="CDD" id="cd00609">
    <property type="entry name" value="AAT_like"/>
    <property type="match status" value="1"/>
</dbReference>
<dbReference type="InterPro" id="IPR015422">
    <property type="entry name" value="PyrdxlP-dep_Trfase_small"/>
</dbReference>
<comment type="subunit">
    <text evidence="3">Homodimer.</text>
</comment>
<reference evidence="8" key="1">
    <citation type="submission" date="2010-02" db="EMBL/GenBank/DDBJ databases">
        <title>Complete sequence of Aciduliprofundum boonei T469.</title>
        <authorList>
            <consortium name="US DOE Joint Genome Institute"/>
            <person name="Lucas S."/>
            <person name="Copeland A."/>
            <person name="Lapidus A."/>
            <person name="Cheng J.-F."/>
            <person name="Bruce D."/>
            <person name="Goodwin L."/>
            <person name="Pitluck S."/>
            <person name="Saunders E."/>
            <person name="Detter J.C."/>
            <person name="Han C."/>
            <person name="Tapia R."/>
            <person name="Land M."/>
            <person name="Hauser L."/>
            <person name="Kyrpides N."/>
            <person name="Mikhailova N."/>
            <person name="Flores G."/>
            <person name="Reysenbach A.-L."/>
            <person name="Woyke T."/>
        </authorList>
    </citation>
    <scope>NUCLEOTIDE SEQUENCE</scope>
    <source>
        <strain evidence="8">T469</strain>
    </source>
</reference>
<protein>
    <submittedName>
        <fullName evidence="8">Transcriptional regulator, GntR family</fullName>
    </submittedName>
</protein>
<evidence type="ECO:0000256" key="6">
    <source>
        <dbReference type="ARBA" id="ARBA00022898"/>
    </source>
</evidence>
<name>B5ICZ6_ACIB4</name>
<dbReference type="Proteomes" id="UP000001400">
    <property type="component" value="Chromosome"/>
</dbReference>
<keyword evidence="6" id="KW-0663">Pyridoxal phosphate</keyword>
<evidence type="ECO:0000256" key="1">
    <source>
        <dbReference type="ARBA" id="ARBA00001933"/>
    </source>
</evidence>
<dbReference type="SUPFAM" id="SSF53383">
    <property type="entry name" value="PLP-dependent transferases"/>
    <property type="match status" value="1"/>
</dbReference>
<dbReference type="InterPro" id="IPR004839">
    <property type="entry name" value="Aminotransferase_I/II_large"/>
</dbReference>
<dbReference type="OrthoDB" id="372018at2157"/>
<evidence type="ECO:0000259" key="7">
    <source>
        <dbReference type="Pfam" id="PF00155"/>
    </source>
</evidence>
<sequence length="400" mass="45911">MWDEEFSALAKHLKASEIRELLKVTQEPDIISLAGGLPSPQAFPVDIIKNIVSYMMDKYGDKMLQYGSTEGVNSFRDTLVDFLTSRYKFKNIERDNILVTTGSQQGLYLSAKIFIDPGDTVIVEAPTYVGVLTAFQSYNPKYEQIEMDNDGMKVDMLEERLRELKRENVKPKLIYTIPTFQNPAGVTLSEDRRKHLLELAEEYDILVIEDAPYEELRFSGEPVPQIKRMDKDDRVIYLGTFSKTLSPGMRIAYMVAHKDIIQKAVLAKQGVDLCTTPFLQYVAQEYLKGGYFDEHIPKIIKIYKEKRDVMLDALEDYFPEGVSWTKPDGGMFLWVTLPEGMDAQKLFNRAIKNKVAFVIGAAFFPYRDHKNTLRLNFTYPSIEDIQEGIKRLANAIKEEM</sequence>
<keyword evidence="9" id="KW-1185">Reference proteome</keyword>
<dbReference type="AlphaFoldDB" id="B5ICZ6"/>
<evidence type="ECO:0000256" key="2">
    <source>
        <dbReference type="ARBA" id="ARBA00007441"/>
    </source>
</evidence>
<dbReference type="Pfam" id="PF00155">
    <property type="entry name" value="Aminotran_1_2"/>
    <property type="match status" value="1"/>
</dbReference>
<proteinExistence type="inferred from homology"/>
<dbReference type="GO" id="GO:1901605">
    <property type="term" value="P:alpha-amino acid metabolic process"/>
    <property type="evidence" value="ECO:0007669"/>
    <property type="project" value="TreeGrafter"/>
</dbReference>
<evidence type="ECO:0000313" key="8">
    <source>
        <dbReference type="EMBL" id="ADD09241.1"/>
    </source>
</evidence>
<dbReference type="PANTHER" id="PTHR42790">
    <property type="entry name" value="AMINOTRANSFERASE"/>
    <property type="match status" value="1"/>
</dbReference>
<dbReference type="InterPro" id="IPR015424">
    <property type="entry name" value="PyrdxlP-dep_Trfase"/>
</dbReference>
<dbReference type="HOGENOM" id="CLU_017584_0_6_2"/>
<evidence type="ECO:0000256" key="5">
    <source>
        <dbReference type="ARBA" id="ARBA00022679"/>
    </source>
</evidence>